<evidence type="ECO:0000313" key="3">
    <source>
        <dbReference type="Proteomes" id="UP001206788"/>
    </source>
</evidence>
<sequence>MSSHKIKIIVSHPNTQYVRFLLSGLWKNGYLQVFYTMISVKKYWLPIFPSKIQKELKKRVFDIIPSDKIKSTPILFLIQKIFRGNLVSTIKTTYKWFDQYVANAICHKDFDLLIGYENTTYHSFKKAKDLGKITVLDLAQIHHQAIKDIVERFGFEDDITKKEQDYMDARKEAALVYTDHILTLSSFAAQSLYEQGYSKERIHVVNLGVNQENFVPKETYHYNGTLFRFLFVGTITRRKGLDLLFKAFQELSLPNSELVLIGPMADGKELLKANEGVFHYLPFLHHEELVKQYQEADVFVFPSYLDSWAQTVVEAMACGTPAIVSENTGAKDAVIQGGGFVVPVGDISALKEKMQYCYENRHEVERLGIQASQIAQQYTVENYHKQLFSALHDIAQKEGITASL</sequence>
<dbReference type="SUPFAM" id="SSF53756">
    <property type="entry name" value="UDP-Glycosyltransferase/glycogen phosphorylase"/>
    <property type="match status" value="1"/>
</dbReference>
<dbReference type="Proteomes" id="UP001206788">
    <property type="component" value="Unassembled WGS sequence"/>
</dbReference>
<dbReference type="EMBL" id="JANWGH010000001">
    <property type="protein sequence ID" value="MCS5489187.1"/>
    <property type="molecule type" value="Genomic_DNA"/>
</dbReference>
<evidence type="ECO:0000313" key="2">
    <source>
        <dbReference type="EMBL" id="MCS5489187.1"/>
    </source>
</evidence>
<name>A0ABT2G5H2_9BACT</name>
<reference evidence="2 3" key="1">
    <citation type="submission" date="2022-08" db="EMBL/GenBank/DDBJ databases">
        <title>Algoriphagus sp. CAU 1643 isolated from mud.</title>
        <authorList>
            <person name="Kim W."/>
        </authorList>
    </citation>
    <scope>NUCLEOTIDE SEQUENCE [LARGE SCALE GENOMIC DNA]</scope>
    <source>
        <strain evidence="2 3">CAU 1643</strain>
    </source>
</reference>
<dbReference type="PANTHER" id="PTHR45947">
    <property type="entry name" value="SULFOQUINOVOSYL TRANSFERASE SQD2"/>
    <property type="match status" value="1"/>
</dbReference>
<dbReference type="InterPro" id="IPR001296">
    <property type="entry name" value="Glyco_trans_1"/>
</dbReference>
<dbReference type="Gene3D" id="3.40.50.2000">
    <property type="entry name" value="Glycogen Phosphorylase B"/>
    <property type="match status" value="2"/>
</dbReference>
<proteinExistence type="predicted"/>
<feature type="domain" description="Glycosyl transferase family 1" evidence="1">
    <location>
        <begin position="226"/>
        <end position="371"/>
    </location>
</feature>
<comment type="caution">
    <text evidence="2">The sequence shown here is derived from an EMBL/GenBank/DDBJ whole genome shotgun (WGS) entry which is preliminary data.</text>
</comment>
<dbReference type="RefSeq" id="WP_259412862.1">
    <property type="nucleotide sequence ID" value="NZ_JANWGH010000001.1"/>
</dbReference>
<evidence type="ECO:0000259" key="1">
    <source>
        <dbReference type="Pfam" id="PF00534"/>
    </source>
</evidence>
<gene>
    <name evidence="2" type="ORF">NY014_02025</name>
</gene>
<accession>A0ABT2G5H2</accession>
<keyword evidence="3" id="KW-1185">Reference proteome</keyword>
<organism evidence="2 3">
    <name type="scientific">Algoriphagus limi</name>
    <dbReference type="NCBI Taxonomy" id="2975273"/>
    <lineage>
        <taxon>Bacteria</taxon>
        <taxon>Pseudomonadati</taxon>
        <taxon>Bacteroidota</taxon>
        <taxon>Cytophagia</taxon>
        <taxon>Cytophagales</taxon>
        <taxon>Cyclobacteriaceae</taxon>
        <taxon>Algoriphagus</taxon>
    </lineage>
</organism>
<protein>
    <submittedName>
        <fullName evidence="2">Glycosyltransferase family 4 protein</fullName>
    </submittedName>
</protein>
<dbReference type="PANTHER" id="PTHR45947:SF3">
    <property type="entry name" value="SULFOQUINOVOSYL TRANSFERASE SQD2"/>
    <property type="match status" value="1"/>
</dbReference>
<dbReference type="Pfam" id="PF00534">
    <property type="entry name" value="Glycos_transf_1"/>
    <property type="match status" value="1"/>
</dbReference>
<dbReference type="CDD" id="cd03801">
    <property type="entry name" value="GT4_PimA-like"/>
    <property type="match status" value="1"/>
</dbReference>
<dbReference type="InterPro" id="IPR050194">
    <property type="entry name" value="Glycosyltransferase_grp1"/>
</dbReference>